<dbReference type="AlphaFoldDB" id="A0A165IC84"/>
<name>A0A165IC84_9BASI</name>
<dbReference type="InParanoid" id="A0A165IC84"/>
<gene>
    <name evidence="1" type="ORF">CALCODRAFT_492428</name>
</gene>
<organism evidence="1 2">
    <name type="scientific">Calocera cornea HHB12733</name>
    <dbReference type="NCBI Taxonomy" id="1353952"/>
    <lineage>
        <taxon>Eukaryota</taxon>
        <taxon>Fungi</taxon>
        <taxon>Dikarya</taxon>
        <taxon>Basidiomycota</taxon>
        <taxon>Agaricomycotina</taxon>
        <taxon>Dacrymycetes</taxon>
        <taxon>Dacrymycetales</taxon>
        <taxon>Dacrymycetaceae</taxon>
        <taxon>Calocera</taxon>
    </lineage>
</organism>
<proteinExistence type="predicted"/>
<dbReference type="Proteomes" id="UP000076842">
    <property type="component" value="Unassembled WGS sequence"/>
</dbReference>
<evidence type="ECO:0000313" key="1">
    <source>
        <dbReference type="EMBL" id="KZT60383.1"/>
    </source>
</evidence>
<reference evidence="1 2" key="1">
    <citation type="journal article" date="2016" name="Mol. Biol. Evol.">
        <title>Comparative Genomics of Early-Diverging Mushroom-Forming Fungi Provides Insights into the Origins of Lignocellulose Decay Capabilities.</title>
        <authorList>
            <person name="Nagy L.G."/>
            <person name="Riley R."/>
            <person name="Tritt A."/>
            <person name="Adam C."/>
            <person name="Daum C."/>
            <person name="Floudas D."/>
            <person name="Sun H."/>
            <person name="Yadav J.S."/>
            <person name="Pangilinan J."/>
            <person name="Larsson K.H."/>
            <person name="Matsuura K."/>
            <person name="Barry K."/>
            <person name="Labutti K."/>
            <person name="Kuo R."/>
            <person name="Ohm R.A."/>
            <person name="Bhattacharya S.S."/>
            <person name="Shirouzu T."/>
            <person name="Yoshinaga Y."/>
            <person name="Martin F.M."/>
            <person name="Grigoriev I.V."/>
            <person name="Hibbett D.S."/>
        </authorList>
    </citation>
    <scope>NUCLEOTIDE SEQUENCE [LARGE SCALE GENOMIC DNA]</scope>
    <source>
        <strain evidence="1 2">HHB12733</strain>
    </source>
</reference>
<protein>
    <submittedName>
        <fullName evidence="1">Uncharacterized protein</fullName>
    </submittedName>
</protein>
<dbReference type="EMBL" id="KV423931">
    <property type="protein sequence ID" value="KZT60383.1"/>
    <property type="molecule type" value="Genomic_DNA"/>
</dbReference>
<keyword evidence="2" id="KW-1185">Reference proteome</keyword>
<sequence length="193" mass="21805">MTHVEFLYDRKNENPCVMQALQREVSHSHGAVWPHAMCLKPISPCSLCTAGTSLDETLCKSSFNRGLGRHVQLRLAAVYNEAVLARRRCWPSQLQHRHPTSCEHLRTRPSIPKRISLRQNRDIYEPAIVLPVSVTGMFSLWCQRVQSARHTAAPSPLRSALRSEGGNINHRGRTTSAEVIRTDPVVKKRALRS</sequence>
<evidence type="ECO:0000313" key="2">
    <source>
        <dbReference type="Proteomes" id="UP000076842"/>
    </source>
</evidence>
<accession>A0A165IC84</accession>